<dbReference type="EMBL" id="SBHS01000007">
    <property type="protein sequence ID" value="TWU75645.1"/>
    <property type="molecule type" value="Genomic_DNA"/>
</dbReference>
<gene>
    <name evidence="10" type="ORF">ED733_007110</name>
    <name evidence="9" type="ORF">NOR_04040</name>
</gene>
<dbReference type="OrthoDB" id="77878at2759"/>
<accession>A0A167ERQ3</accession>
<evidence type="ECO:0000256" key="1">
    <source>
        <dbReference type="ARBA" id="ARBA00007387"/>
    </source>
</evidence>
<evidence type="ECO:0000256" key="6">
    <source>
        <dbReference type="ARBA" id="ARBA00034303"/>
    </source>
</evidence>
<sequence length="308" mass="35201">MAPNSKVAVSPKAADKQALSWMQSLSPAVSYYDPHQESGAPGTEPELVLILSWMGARPVHVSKYALHYRKIYPSSRILIAQCPLAHVMFPWRTRRELSPALPYLRDLSERQQQADEAGDTSPRMLIQMFSNGGIHTASHLRHMLRGGQTHGTPVLPRYVLVFDSCPGYFRWMSSYNALMQMLPWWSGPVIHSIIALVCFYHFLRRLPAIQNRNARALRSPGLLARETRRTYLYGTEDDLILWQDVEDNARKAKEAGFTIRLEKFVGARHVDIMRSEPERYWKAIQSSWMSEPPTGAQPLPPSQDNIHR</sequence>
<protein>
    <recommendedName>
        <fullName evidence="13">Indole-diterpene biosynthesis protein PaxU</fullName>
    </recommendedName>
</protein>
<evidence type="ECO:0000313" key="10">
    <source>
        <dbReference type="EMBL" id="TWU75645.1"/>
    </source>
</evidence>
<keyword evidence="11" id="KW-1185">Reference proteome</keyword>
<evidence type="ECO:0000256" key="3">
    <source>
        <dbReference type="ARBA" id="ARBA00022989"/>
    </source>
</evidence>
<dbReference type="Proteomes" id="UP000243498">
    <property type="component" value="Unassembled WGS sequence"/>
</dbReference>
<reference evidence="12" key="2">
    <citation type="submission" date="2018-12" db="EMBL/GenBank/DDBJ databases">
        <title>The complete genome of Metarhizium rileyi, a key fungal pathogen of Lepidoptera.</title>
        <authorList>
            <person name="Binneck E."/>
            <person name="Lastra C.C.L."/>
            <person name="Sosa-Gomez D.R."/>
        </authorList>
    </citation>
    <scope>NUCLEOTIDE SEQUENCE [LARGE SCALE GENOMIC DNA]</scope>
    <source>
        <strain evidence="12">Cep018-CH2</strain>
    </source>
</reference>
<evidence type="ECO:0000256" key="7">
    <source>
        <dbReference type="SAM" id="MobiDB-lite"/>
    </source>
</evidence>
<dbReference type="EMBL" id="AZHC01000010">
    <property type="protein sequence ID" value="OAA44312.1"/>
    <property type="molecule type" value="Genomic_DNA"/>
</dbReference>
<comment type="similarity">
    <text evidence="1">Belongs to the TMEM53 family.</text>
</comment>
<dbReference type="PANTHER" id="PTHR12265:SF30">
    <property type="entry name" value="TRANSMEMBRANE PROTEIN 53"/>
    <property type="match status" value="1"/>
</dbReference>
<keyword evidence="4 8" id="KW-0472">Membrane</keyword>
<proteinExistence type="inferred from homology"/>
<evidence type="ECO:0000313" key="12">
    <source>
        <dbReference type="Proteomes" id="UP000317257"/>
    </source>
</evidence>
<comment type="caution">
    <text evidence="9">The sequence shown here is derived from an EMBL/GenBank/DDBJ whole genome shotgun (WGS) entry which is preliminary data.</text>
</comment>
<reference evidence="9 11" key="1">
    <citation type="journal article" date="2016" name="Genome Biol. Evol.">
        <title>Divergent and convergent evolution of fungal pathogenicity.</title>
        <authorList>
            <person name="Shang Y."/>
            <person name="Xiao G."/>
            <person name="Zheng P."/>
            <person name="Cen K."/>
            <person name="Zhan S."/>
            <person name="Wang C."/>
        </authorList>
    </citation>
    <scope>NUCLEOTIDE SEQUENCE [LARGE SCALE GENOMIC DNA]</scope>
    <source>
        <strain evidence="9 11">RCEF 4871</strain>
    </source>
</reference>
<feature type="region of interest" description="Disordered" evidence="7">
    <location>
        <begin position="289"/>
        <end position="308"/>
    </location>
</feature>
<dbReference type="InterPro" id="IPR008547">
    <property type="entry name" value="DUF829_TMEM53"/>
</dbReference>
<reference evidence="10" key="3">
    <citation type="journal article" date="2019" name="Microbiol. Resour. Announc.">
        <title>Genome Sequence of Metarhizium rileyi, a Microbial Control Agent for Lepidoptera.</title>
        <authorList>
            <person name="Binneck E."/>
            <person name="Lastra C.C.L."/>
            <person name="Sosa-Gomez D.R."/>
        </authorList>
    </citation>
    <scope>NUCLEOTIDE SEQUENCE</scope>
    <source>
        <strain evidence="10">Cep018-CH2</strain>
    </source>
</reference>
<evidence type="ECO:0000256" key="4">
    <source>
        <dbReference type="ARBA" id="ARBA00023136"/>
    </source>
</evidence>
<dbReference type="AlphaFoldDB" id="A0A167ERQ3"/>
<dbReference type="GO" id="GO:0005640">
    <property type="term" value="C:nuclear outer membrane"/>
    <property type="evidence" value="ECO:0007669"/>
    <property type="project" value="UniProtKB-SubCell"/>
</dbReference>
<dbReference type="OMA" id="LAFWMNA"/>
<organism evidence="9 11">
    <name type="scientific">Metarhizium rileyi (strain RCEF 4871)</name>
    <name type="common">Nomuraea rileyi</name>
    <dbReference type="NCBI Taxonomy" id="1649241"/>
    <lineage>
        <taxon>Eukaryota</taxon>
        <taxon>Fungi</taxon>
        <taxon>Dikarya</taxon>
        <taxon>Ascomycota</taxon>
        <taxon>Pezizomycotina</taxon>
        <taxon>Sordariomycetes</taxon>
        <taxon>Hypocreomycetidae</taxon>
        <taxon>Hypocreales</taxon>
        <taxon>Clavicipitaceae</taxon>
        <taxon>Metarhizium</taxon>
    </lineage>
</organism>
<accession>A0A5C6GCK7</accession>
<dbReference type="Proteomes" id="UP000317257">
    <property type="component" value="Unassembled WGS sequence"/>
</dbReference>
<evidence type="ECO:0008006" key="13">
    <source>
        <dbReference type="Google" id="ProtNLM"/>
    </source>
</evidence>
<dbReference type="SUPFAM" id="SSF53474">
    <property type="entry name" value="alpha/beta-Hydrolases"/>
    <property type="match status" value="1"/>
</dbReference>
<keyword evidence="5" id="KW-0539">Nucleus</keyword>
<keyword evidence="2 8" id="KW-0812">Transmembrane</keyword>
<evidence type="ECO:0000256" key="2">
    <source>
        <dbReference type="ARBA" id="ARBA00022692"/>
    </source>
</evidence>
<comment type="subcellular location">
    <subcellularLocation>
        <location evidence="6">Nucleus outer membrane</location>
        <topology evidence="6">Single-pass membrane protein</topology>
    </subcellularLocation>
</comment>
<name>A0A167ERQ3_METRR</name>
<evidence type="ECO:0000313" key="11">
    <source>
        <dbReference type="Proteomes" id="UP000243498"/>
    </source>
</evidence>
<dbReference type="Pfam" id="PF05705">
    <property type="entry name" value="DUF829"/>
    <property type="match status" value="1"/>
</dbReference>
<evidence type="ECO:0000256" key="8">
    <source>
        <dbReference type="SAM" id="Phobius"/>
    </source>
</evidence>
<dbReference type="InterPro" id="IPR029058">
    <property type="entry name" value="AB_hydrolase_fold"/>
</dbReference>
<dbReference type="PANTHER" id="PTHR12265">
    <property type="entry name" value="TRANSMEMBRANE PROTEIN 53"/>
    <property type="match status" value="1"/>
</dbReference>
<evidence type="ECO:0000313" key="9">
    <source>
        <dbReference type="EMBL" id="OAA44312.1"/>
    </source>
</evidence>
<feature type="transmembrane region" description="Helical" evidence="8">
    <location>
        <begin position="182"/>
        <end position="203"/>
    </location>
</feature>
<keyword evidence="3 8" id="KW-1133">Transmembrane helix</keyword>
<evidence type="ECO:0000256" key="5">
    <source>
        <dbReference type="ARBA" id="ARBA00023242"/>
    </source>
</evidence>